<dbReference type="GO" id="GO:0015031">
    <property type="term" value="P:protein transport"/>
    <property type="evidence" value="ECO:0007669"/>
    <property type="project" value="UniProtKB-KW"/>
</dbReference>
<name>A0A812JX37_9DINO</name>
<keyword evidence="2" id="KW-0813">Transport</keyword>
<dbReference type="InterPro" id="IPR001180">
    <property type="entry name" value="CNH_dom"/>
</dbReference>
<protein>
    <submittedName>
        <fullName evidence="6">Tgfbrap1 protein</fullName>
    </submittedName>
</protein>
<keyword evidence="3" id="KW-0963">Cytoplasm</keyword>
<evidence type="ECO:0000256" key="2">
    <source>
        <dbReference type="ARBA" id="ARBA00022448"/>
    </source>
</evidence>
<evidence type="ECO:0000256" key="1">
    <source>
        <dbReference type="ARBA" id="ARBA00004496"/>
    </source>
</evidence>
<comment type="subcellular location">
    <subcellularLocation>
        <location evidence="1">Cytoplasm</location>
    </subcellularLocation>
</comment>
<evidence type="ECO:0000256" key="4">
    <source>
        <dbReference type="ARBA" id="ARBA00022927"/>
    </source>
</evidence>
<dbReference type="PROSITE" id="PS50219">
    <property type="entry name" value="CNH"/>
    <property type="match status" value="1"/>
</dbReference>
<dbReference type="GO" id="GO:0006914">
    <property type="term" value="P:autophagy"/>
    <property type="evidence" value="ECO:0007669"/>
    <property type="project" value="TreeGrafter"/>
</dbReference>
<dbReference type="Pfam" id="PF00780">
    <property type="entry name" value="CNH"/>
    <property type="match status" value="1"/>
</dbReference>
<dbReference type="InterPro" id="IPR032914">
    <property type="entry name" value="Vam6/VPS39/TRAP1"/>
</dbReference>
<comment type="caution">
    <text evidence="6">The sequence shown here is derived from an EMBL/GenBank/DDBJ whole genome shotgun (WGS) entry which is preliminary data.</text>
</comment>
<sequence length="1007" mass="111674">MCTDRRFLSFLCGASSLQATILNVQEKIESICSGGIHSGRNLSGTCDHAIAKSPGDSVYLGTAIGNILQFSFPQAVSREDPAPAASSLQGAVSLASKRPVEQVCATSRFVFAISDGVLYVLPRDVRSAAPVELCRDVKHMCLHTGVGEEAASSTSSTSPAEVCVATRKKLVLFDHTGRGFDQRQEFPTNEAALALAWHQSLICAGFRREYKLYSERTGLAWEDVCPLDGKHTPRIAVLPGNELLLLIQENVGLFYNLNTKQPSPKNMVTWPRKVTHLGASANYVFGSSGLGQLDIYGIQDQKNCQTLTLDGVTVSVCQACEGRALIAAETSVTCLTPIPFEKQVKKLLLQVRINDARDLITATFGPEDPERQLQLRRFQSLAGWALFRDLQFLQAFEHFMYCVDFRVDQVLMFWGRHLPKGWEAPSRHDDDGSPEPVDIMDFVRSRLGERQPPEVGESAVSANVGLANAAAVSFLLKQREAILGQERLPQEHRTQGATSPASLLRAMDTLLLKLLLETDEDDVRLTEVLECGVRCKVEDCEGFLRERGRLDVLARLWKAHSMYDLVLRESSAMLTSGRRDSRADAAIITQMVEALRSARRAPNGAELLREYMPQLLSIDADAVLPVFVATGREREMPLEADEVLDILEGHDSLVLSFLENLVEKKQAEPRHCAKLGLAYVAKVEEELSLPGAHRMTQTRTKLFRFLEEAAGVNAELLPKLAALQLHEERVIVCGREGQHREALCILVLDLNDLSRAEAYCRLVMARELQRPGVKEDVSVFSADLPPWARAVVFGPKKPNPGDKALDGFEDLASPARDHAERAQRARPLMLFLQILLEAHEAAAEKPEEHKKAVATEYRDAVLSLLMGYAAHRDLPPNEVLGCLPAHWPLEGISDYLSKCARICLHRQRASMLEENLSSMAYLKTFSAWAKERMRKVNITLDRCCPVCNKRFVDKDSVGKAFVAYPNETCVHFTCKEHPSICPKTGKNFSDNLSVYCHALSAGQDEQS</sequence>
<reference evidence="6" key="1">
    <citation type="submission" date="2021-02" db="EMBL/GenBank/DDBJ databases">
        <authorList>
            <person name="Dougan E. K."/>
            <person name="Rhodes N."/>
            <person name="Thang M."/>
            <person name="Chan C."/>
        </authorList>
    </citation>
    <scope>NUCLEOTIDE SEQUENCE</scope>
</reference>
<feature type="domain" description="CNH" evidence="5">
    <location>
        <begin position="41"/>
        <end position="322"/>
    </location>
</feature>
<evidence type="ECO:0000313" key="6">
    <source>
        <dbReference type="EMBL" id="CAE7216086.1"/>
    </source>
</evidence>
<dbReference type="GO" id="GO:0016020">
    <property type="term" value="C:membrane"/>
    <property type="evidence" value="ECO:0007669"/>
    <property type="project" value="TreeGrafter"/>
</dbReference>
<evidence type="ECO:0000313" key="7">
    <source>
        <dbReference type="Proteomes" id="UP000604046"/>
    </source>
</evidence>
<accession>A0A812JX37</accession>
<proteinExistence type="predicted"/>
<dbReference type="GO" id="GO:0005737">
    <property type="term" value="C:cytoplasm"/>
    <property type="evidence" value="ECO:0007669"/>
    <property type="project" value="UniProtKB-SubCell"/>
</dbReference>
<dbReference type="InterPro" id="IPR019453">
    <property type="entry name" value="VPS39/TGFA1_Znf"/>
</dbReference>
<dbReference type="EMBL" id="CAJNDS010000533">
    <property type="protein sequence ID" value="CAE7216086.1"/>
    <property type="molecule type" value="Genomic_DNA"/>
</dbReference>
<dbReference type="Pfam" id="PF10367">
    <property type="entry name" value="zf-Vps39_C"/>
    <property type="match status" value="1"/>
</dbReference>
<evidence type="ECO:0000259" key="5">
    <source>
        <dbReference type="PROSITE" id="PS50219"/>
    </source>
</evidence>
<gene>
    <name evidence="6" type="primary">tgfbrap1</name>
    <name evidence="6" type="ORF">SNAT2548_LOCUS7605</name>
</gene>
<keyword evidence="4" id="KW-0653">Protein transport</keyword>
<dbReference type="PANTHER" id="PTHR12894:SF27">
    <property type="entry name" value="TRANSFORMING GROWTH FACTOR-BETA RECEPTOR-ASSOCIATED PROTEIN 1"/>
    <property type="match status" value="1"/>
</dbReference>
<organism evidence="6 7">
    <name type="scientific">Symbiodinium natans</name>
    <dbReference type="NCBI Taxonomy" id="878477"/>
    <lineage>
        <taxon>Eukaryota</taxon>
        <taxon>Sar</taxon>
        <taxon>Alveolata</taxon>
        <taxon>Dinophyceae</taxon>
        <taxon>Suessiales</taxon>
        <taxon>Symbiodiniaceae</taxon>
        <taxon>Symbiodinium</taxon>
    </lineage>
</organism>
<dbReference type="AlphaFoldDB" id="A0A812JX37"/>
<dbReference type="PANTHER" id="PTHR12894">
    <property type="entry name" value="CNH DOMAIN CONTAINING"/>
    <property type="match status" value="1"/>
</dbReference>
<keyword evidence="7" id="KW-1185">Reference proteome</keyword>
<dbReference type="GO" id="GO:0034058">
    <property type="term" value="P:endosomal vesicle fusion"/>
    <property type="evidence" value="ECO:0007669"/>
    <property type="project" value="TreeGrafter"/>
</dbReference>
<dbReference type="Proteomes" id="UP000604046">
    <property type="component" value="Unassembled WGS sequence"/>
</dbReference>
<dbReference type="OrthoDB" id="5325112at2759"/>
<evidence type="ECO:0000256" key="3">
    <source>
        <dbReference type="ARBA" id="ARBA00022490"/>
    </source>
</evidence>